<evidence type="ECO:0000256" key="1">
    <source>
        <dbReference type="SAM" id="MobiDB-lite"/>
    </source>
</evidence>
<protein>
    <submittedName>
        <fullName evidence="2">Uncharacterized protein</fullName>
    </submittedName>
</protein>
<dbReference type="EMBL" id="SDEE01000703">
    <property type="protein sequence ID" value="RXW14431.1"/>
    <property type="molecule type" value="Genomic_DNA"/>
</dbReference>
<accession>A0A4Q2D764</accession>
<sequence>MTEDSTKASIQEASRRSSFKHYHSNLDRAREASRLQSQAYRDRKKKAIEVNNSPVLPRDADVSSSSQDRNLPPKRRKLHGTPIVNYGPSKDLSKPSQDAGVDKKTLTQIEEARKRRAQIEEERQKQAQIDKERAEQAAHDFDDIFVGLEEIWNNYLEEEQVQDLSLSR</sequence>
<feature type="compositionally biased region" description="Basic and acidic residues" evidence="1">
    <location>
        <begin position="24"/>
        <end position="33"/>
    </location>
</feature>
<gene>
    <name evidence="2" type="ORF">EST38_g11421</name>
</gene>
<comment type="caution">
    <text evidence="2">The sequence shown here is derived from an EMBL/GenBank/DDBJ whole genome shotgun (WGS) entry which is preliminary data.</text>
</comment>
<dbReference type="Proteomes" id="UP000290288">
    <property type="component" value="Unassembled WGS sequence"/>
</dbReference>
<keyword evidence="3" id="KW-1185">Reference proteome</keyword>
<organism evidence="2 3">
    <name type="scientific">Candolleomyces aberdarensis</name>
    <dbReference type="NCBI Taxonomy" id="2316362"/>
    <lineage>
        <taxon>Eukaryota</taxon>
        <taxon>Fungi</taxon>
        <taxon>Dikarya</taxon>
        <taxon>Basidiomycota</taxon>
        <taxon>Agaricomycotina</taxon>
        <taxon>Agaricomycetes</taxon>
        <taxon>Agaricomycetidae</taxon>
        <taxon>Agaricales</taxon>
        <taxon>Agaricineae</taxon>
        <taxon>Psathyrellaceae</taxon>
        <taxon>Candolleomyces</taxon>
    </lineage>
</organism>
<name>A0A4Q2D764_9AGAR</name>
<evidence type="ECO:0000313" key="3">
    <source>
        <dbReference type="Proteomes" id="UP000290288"/>
    </source>
</evidence>
<feature type="compositionally biased region" description="Basic and acidic residues" evidence="1">
    <location>
        <begin position="100"/>
        <end position="136"/>
    </location>
</feature>
<reference evidence="2 3" key="1">
    <citation type="submission" date="2019-01" db="EMBL/GenBank/DDBJ databases">
        <title>Draft genome sequence of Psathyrella aberdarensis IHI B618.</title>
        <authorList>
            <person name="Buettner E."/>
            <person name="Kellner H."/>
        </authorList>
    </citation>
    <scope>NUCLEOTIDE SEQUENCE [LARGE SCALE GENOMIC DNA]</scope>
    <source>
        <strain evidence="2 3">IHI B618</strain>
    </source>
</reference>
<proteinExistence type="predicted"/>
<feature type="region of interest" description="Disordered" evidence="1">
    <location>
        <begin position="1"/>
        <end position="136"/>
    </location>
</feature>
<evidence type="ECO:0000313" key="2">
    <source>
        <dbReference type="EMBL" id="RXW14431.1"/>
    </source>
</evidence>
<dbReference type="AlphaFoldDB" id="A0A4Q2D764"/>